<organism evidence="1 2">
    <name type="scientific">Kineosporia corallincola</name>
    <dbReference type="NCBI Taxonomy" id="2835133"/>
    <lineage>
        <taxon>Bacteria</taxon>
        <taxon>Bacillati</taxon>
        <taxon>Actinomycetota</taxon>
        <taxon>Actinomycetes</taxon>
        <taxon>Kineosporiales</taxon>
        <taxon>Kineosporiaceae</taxon>
        <taxon>Kineosporia</taxon>
    </lineage>
</organism>
<sequence>MIPRRLRTARKGIPQGFGAVDPRTATRVPLGHELSGAVPVFEGDPAFRHHVWTTIAESGFAVEQITSLGTHLGTHLDAPSHFVEGAADLAGLDESWTLMPLCVVDARDRGPDYWVSVPRLRSWERRYGRIPVGALFVLRTGLSACYLDDPGRYAARAPGFGPETVEWLFTARRVRAVGSDTLGPDLVQDQDYRSTRAALRNGGVVLANLGPGLERMRPHGDWVAVNGPRPAFSGFPVGVTGFTVP</sequence>
<dbReference type="PANTHER" id="PTHR31118:SF12">
    <property type="entry name" value="CYCLASE-LIKE PROTEIN 2"/>
    <property type="match status" value="1"/>
</dbReference>
<keyword evidence="2" id="KW-1185">Reference proteome</keyword>
<accession>A0ABS5TNB0</accession>
<gene>
    <name evidence="1" type="ORF">KIH74_26275</name>
</gene>
<name>A0ABS5TNB0_9ACTN</name>
<evidence type="ECO:0000313" key="2">
    <source>
        <dbReference type="Proteomes" id="UP001197247"/>
    </source>
</evidence>
<dbReference type="InterPro" id="IPR037175">
    <property type="entry name" value="KFase_sf"/>
</dbReference>
<dbReference type="SUPFAM" id="SSF102198">
    <property type="entry name" value="Putative cyclase"/>
    <property type="match status" value="1"/>
</dbReference>
<reference evidence="1 2" key="1">
    <citation type="submission" date="2021-05" db="EMBL/GenBank/DDBJ databases">
        <title>Kineosporia and Streptomyces sp. nov. two new marine actinobacteria isolated from Coral.</title>
        <authorList>
            <person name="Buangrab K."/>
            <person name="Sutthacheep M."/>
            <person name="Yeemin T."/>
            <person name="Harunari E."/>
            <person name="Igarashi Y."/>
            <person name="Kanchanasin P."/>
            <person name="Tanasupawat S."/>
            <person name="Phongsopitanun W."/>
        </authorList>
    </citation>
    <scope>NUCLEOTIDE SEQUENCE [LARGE SCALE GENOMIC DNA]</scope>
    <source>
        <strain evidence="1 2">J2-2</strain>
    </source>
</reference>
<dbReference type="InterPro" id="IPR007325">
    <property type="entry name" value="KFase/CYL"/>
</dbReference>
<dbReference type="Proteomes" id="UP001197247">
    <property type="component" value="Unassembled WGS sequence"/>
</dbReference>
<dbReference type="EMBL" id="JAHBAY010000012">
    <property type="protein sequence ID" value="MBT0772480.1"/>
    <property type="molecule type" value="Genomic_DNA"/>
</dbReference>
<protein>
    <submittedName>
        <fullName evidence="1">Cyclase family protein</fullName>
    </submittedName>
</protein>
<dbReference type="PANTHER" id="PTHR31118">
    <property type="entry name" value="CYCLASE-LIKE PROTEIN 2"/>
    <property type="match status" value="1"/>
</dbReference>
<evidence type="ECO:0000313" key="1">
    <source>
        <dbReference type="EMBL" id="MBT0772480.1"/>
    </source>
</evidence>
<dbReference type="Gene3D" id="3.50.30.50">
    <property type="entry name" value="Putative cyclase"/>
    <property type="match status" value="1"/>
</dbReference>
<dbReference type="Pfam" id="PF04199">
    <property type="entry name" value="Cyclase"/>
    <property type="match status" value="1"/>
</dbReference>
<comment type="caution">
    <text evidence="1">The sequence shown here is derived from an EMBL/GenBank/DDBJ whole genome shotgun (WGS) entry which is preliminary data.</text>
</comment>
<dbReference type="RefSeq" id="WP_214159005.1">
    <property type="nucleotide sequence ID" value="NZ_JAHBAY010000012.1"/>
</dbReference>
<proteinExistence type="predicted"/>